<protein>
    <recommendedName>
        <fullName evidence="5">PROP1-like PPR domain-containing protein</fullName>
    </recommendedName>
</protein>
<keyword evidence="2" id="KW-0677">Repeat</keyword>
<name>A0A8T0I0P5_CERPU</name>
<organism evidence="6 7">
    <name type="scientific">Ceratodon purpureus</name>
    <name type="common">Fire moss</name>
    <name type="synonym">Dicranum purpureum</name>
    <dbReference type="NCBI Taxonomy" id="3225"/>
    <lineage>
        <taxon>Eukaryota</taxon>
        <taxon>Viridiplantae</taxon>
        <taxon>Streptophyta</taxon>
        <taxon>Embryophyta</taxon>
        <taxon>Bryophyta</taxon>
        <taxon>Bryophytina</taxon>
        <taxon>Bryopsida</taxon>
        <taxon>Dicranidae</taxon>
        <taxon>Pseudoditrichales</taxon>
        <taxon>Ditrichaceae</taxon>
        <taxon>Ceratodon</taxon>
    </lineage>
</organism>
<dbReference type="OrthoDB" id="185373at2759"/>
<accession>A0A8T0I0P5</accession>
<dbReference type="InterPro" id="IPR033443">
    <property type="entry name" value="PROP1-like_PPR_dom"/>
</dbReference>
<dbReference type="Pfam" id="PF17177">
    <property type="entry name" value="PPR_long"/>
    <property type="match status" value="1"/>
</dbReference>
<feature type="repeat" description="PPR" evidence="3">
    <location>
        <begin position="542"/>
        <end position="576"/>
    </location>
</feature>
<evidence type="ECO:0000256" key="2">
    <source>
        <dbReference type="ARBA" id="ARBA00022737"/>
    </source>
</evidence>
<evidence type="ECO:0000256" key="1">
    <source>
        <dbReference type="ARBA" id="ARBA00007626"/>
    </source>
</evidence>
<feature type="repeat" description="PPR" evidence="3">
    <location>
        <begin position="257"/>
        <end position="291"/>
    </location>
</feature>
<evidence type="ECO:0000259" key="5">
    <source>
        <dbReference type="Pfam" id="PF17177"/>
    </source>
</evidence>
<dbReference type="Pfam" id="PF13041">
    <property type="entry name" value="PPR_2"/>
    <property type="match status" value="1"/>
</dbReference>
<feature type="repeat" description="PPR" evidence="3">
    <location>
        <begin position="612"/>
        <end position="646"/>
    </location>
</feature>
<feature type="repeat" description="PPR" evidence="3">
    <location>
        <begin position="187"/>
        <end position="221"/>
    </location>
</feature>
<evidence type="ECO:0000313" key="6">
    <source>
        <dbReference type="EMBL" id="KAG0577040.1"/>
    </source>
</evidence>
<reference evidence="6" key="1">
    <citation type="submission" date="2020-06" db="EMBL/GenBank/DDBJ databases">
        <title>WGS assembly of Ceratodon purpureus strain R40.</title>
        <authorList>
            <person name="Carey S.B."/>
            <person name="Jenkins J."/>
            <person name="Shu S."/>
            <person name="Lovell J.T."/>
            <person name="Sreedasyam A."/>
            <person name="Maumus F."/>
            <person name="Tiley G.P."/>
            <person name="Fernandez-Pozo N."/>
            <person name="Barry K."/>
            <person name="Chen C."/>
            <person name="Wang M."/>
            <person name="Lipzen A."/>
            <person name="Daum C."/>
            <person name="Saski C.A."/>
            <person name="Payton A.C."/>
            <person name="Mcbreen J.C."/>
            <person name="Conrad R.E."/>
            <person name="Kollar L.M."/>
            <person name="Olsson S."/>
            <person name="Huttunen S."/>
            <person name="Landis J.B."/>
            <person name="Wickett N.J."/>
            <person name="Johnson M.G."/>
            <person name="Rensing S.A."/>
            <person name="Grimwood J."/>
            <person name="Schmutz J."/>
            <person name="Mcdaniel S.F."/>
        </authorList>
    </citation>
    <scope>NUCLEOTIDE SEQUENCE</scope>
    <source>
        <strain evidence="6">R40</strain>
    </source>
</reference>
<dbReference type="PANTHER" id="PTHR47447:SF17">
    <property type="entry name" value="OS12G0638900 PROTEIN"/>
    <property type="match status" value="1"/>
</dbReference>
<dbReference type="InterPro" id="IPR002885">
    <property type="entry name" value="PPR_rpt"/>
</dbReference>
<dbReference type="Proteomes" id="UP000822688">
    <property type="component" value="Chromosome 5"/>
</dbReference>
<comment type="similarity">
    <text evidence="1">Belongs to the PPR family. P subfamily.</text>
</comment>
<feature type="repeat" description="PPR" evidence="3">
    <location>
        <begin position="327"/>
        <end position="361"/>
    </location>
</feature>
<dbReference type="Pfam" id="PF13812">
    <property type="entry name" value="PPR_3"/>
    <property type="match status" value="1"/>
</dbReference>
<dbReference type="NCBIfam" id="TIGR00756">
    <property type="entry name" value="PPR"/>
    <property type="match status" value="8"/>
</dbReference>
<dbReference type="AlphaFoldDB" id="A0A8T0I0P5"/>
<feature type="repeat" description="PPR" evidence="3">
    <location>
        <begin position="507"/>
        <end position="541"/>
    </location>
</feature>
<dbReference type="Pfam" id="PF01535">
    <property type="entry name" value="PPR"/>
    <property type="match status" value="1"/>
</dbReference>
<dbReference type="PANTHER" id="PTHR47447">
    <property type="entry name" value="OS03G0856100 PROTEIN"/>
    <property type="match status" value="1"/>
</dbReference>
<feature type="repeat" description="PPR" evidence="3">
    <location>
        <begin position="577"/>
        <end position="611"/>
    </location>
</feature>
<dbReference type="InterPro" id="IPR011990">
    <property type="entry name" value="TPR-like_helical_dom_sf"/>
</dbReference>
<evidence type="ECO:0000256" key="4">
    <source>
        <dbReference type="SAM" id="MobiDB-lite"/>
    </source>
</evidence>
<evidence type="ECO:0000313" key="7">
    <source>
        <dbReference type="Proteomes" id="UP000822688"/>
    </source>
</evidence>
<proteinExistence type="inferred from homology"/>
<feature type="repeat" description="PPR" evidence="3">
    <location>
        <begin position="292"/>
        <end position="326"/>
    </location>
</feature>
<dbReference type="PROSITE" id="PS51375">
    <property type="entry name" value="PPR"/>
    <property type="match status" value="8"/>
</dbReference>
<comment type="caution">
    <text evidence="6">The sequence shown here is derived from an EMBL/GenBank/DDBJ whole genome shotgun (WGS) entry which is preliminary data.</text>
</comment>
<dbReference type="Gene3D" id="1.25.40.10">
    <property type="entry name" value="Tetratricopeptide repeat domain"/>
    <property type="match status" value="4"/>
</dbReference>
<keyword evidence="7" id="KW-1185">Reference proteome</keyword>
<gene>
    <name evidence="6" type="ORF">KC19_5G126900</name>
</gene>
<dbReference type="EMBL" id="CM026425">
    <property type="protein sequence ID" value="KAG0577040.1"/>
    <property type="molecule type" value="Genomic_DNA"/>
</dbReference>
<sequence>MRGRWQRHIQSAGQSLSWLRASQERVHLVEYDGSVRQSQEARTTGIAYGARGGLAQSCRPWIRVYSDRIVSFADSNLGHHKPSLEAPASSLRSREFCTSSIDDGQESNQNDTDDDPKLRSEQEQEEIVRRFENLLPKWSSNTPLLLNDLQVQLTPALVIQVVKRIPKSAVVRKFFKWAGTQRGYHHDVYTYAALLDHYGKDKNFAAMHQVVGEMKEEGCAMGIVTFTSLMFWHSQVKKLAGVRRVWNQVLEAGCKHNEYTYSYYIDALAKAGCHEEAMAVFQEMQDAGCHPNIFTYSVVILSLVETLQLEAACELYDRMRNLSFTPNSATYSALVKAHASRPDMEKAVFFYREMMDAGLAPSQSLRFLLSEALTSRGRANEAEELTQISSAMAVANLRNKELEAALQGSLPRPERLAELLRDWGRETELALERVKLKMRHPYLLNVLTLVSDDPEVAWRYFEWVRAQENYNPTRHMFARVLDIVGKTDHKGLQKEIISEVGTPVEGNAVTYEKVINSYCISKHTDAALLVFERMKEQGIHPDATIYTMLIDVLSRTRDHAQAMEMYAAMLKAKCKPTVHTYTVILHSLARSGRVKSAITLFEKLPSFGVPPSIGTYTILLKACLKAGELERVLKLYARMRSDGILPSRATHRMVTRGLHAGGMHDEADALAEVPIYFPDPDRGVVAHRTPRARKSVTTIMSRYYEQ</sequence>
<feature type="region of interest" description="Disordered" evidence="4">
    <location>
        <begin position="99"/>
        <end position="123"/>
    </location>
</feature>
<feature type="compositionally biased region" description="Polar residues" evidence="4">
    <location>
        <begin position="99"/>
        <end position="110"/>
    </location>
</feature>
<feature type="domain" description="PROP1-like PPR" evidence="5">
    <location>
        <begin position="522"/>
        <end position="654"/>
    </location>
</feature>
<evidence type="ECO:0000256" key="3">
    <source>
        <dbReference type="PROSITE-ProRule" id="PRU00708"/>
    </source>
</evidence>